<reference evidence="1" key="1">
    <citation type="submission" date="2014-09" db="EMBL/GenBank/DDBJ databases">
        <authorList>
            <person name="Magalhaes I.L.F."/>
            <person name="Oliveira U."/>
            <person name="Santos F.R."/>
            <person name="Vidigal T.H.D.A."/>
            <person name="Brescovit A.D."/>
            <person name="Santos A.J."/>
        </authorList>
    </citation>
    <scope>NUCLEOTIDE SEQUENCE</scope>
    <source>
        <tissue evidence="1">Shoot tissue taken approximately 20 cm above the soil surface</tissue>
    </source>
</reference>
<dbReference type="AlphaFoldDB" id="A0A0A8Z564"/>
<reference evidence="1" key="2">
    <citation type="journal article" date="2015" name="Data Brief">
        <title>Shoot transcriptome of the giant reed, Arundo donax.</title>
        <authorList>
            <person name="Barrero R.A."/>
            <person name="Guerrero F.D."/>
            <person name="Moolhuijzen P."/>
            <person name="Goolsby J.A."/>
            <person name="Tidwell J."/>
            <person name="Bellgard S.E."/>
            <person name="Bellgard M.I."/>
        </authorList>
    </citation>
    <scope>NUCLEOTIDE SEQUENCE</scope>
    <source>
        <tissue evidence="1">Shoot tissue taken approximately 20 cm above the soil surface</tissue>
    </source>
</reference>
<dbReference type="EMBL" id="GBRH01263959">
    <property type="protein sequence ID" value="JAD33936.1"/>
    <property type="molecule type" value="Transcribed_RNA"/>
</dbReference>
<protein>
    <submittedName>
        <fullName evidence="1">Uncharacterized protein</fullName>
    </submittedName>
</protein>
<proteinExistence type="predicted"/>
<accession>A0A0A8Z564</accession>
<name>A0A0A8Z564_ARUDO</name>
<evidence type="ECO:0000313" key="1">
    <source>
        <dbReference type="EMBL" id="JAD33936.1"/>
    </source>
</evidence>
<sequence length="22" mass="2782">MDWLFGWLLAGRRKDRFSDLWL</sequence>
<organism evidence="1">
    <name type="scientific">Arundo donax</name>
    <name type="common">Giant reed</name>
    <name type="synonym">Donax arundinaceus</name>
    <dbReference type="NCBI Taxonomy" id="35708"/>
    <lineage>
        <taxon>Eukaryota</taxon>
        <taxon>Viridiplantae</taxon>
        <taxon>Streptophyta</taxon>
        <taxon>Embryophyta</taxon>
        <taxon>Tracheophyta</taxon>
        <taxon>Spermatophyta</taxon>
        <taxon>Magnoliopsida</taxon>
        <taxon>Liliopsida</taxon>
        <taxon>Poales</taxon>
        <taxon>Poaceae</taxon>
        <taxon>PACMAD clade</taxon>
        <taxon>Arundinoideae</taxon>
        <taxon>Arundineae</taxon>
        <taxon>Arundo</taxon>
    </lineage>
</organism>